<dbReference type="PROSITE" id="PS50181">
    <property type="entry name" value="FBOX"/>
    <property type="match status" value="1"/>
</dbReference>
<evidence type="ECO:0000313" key="4">
    <source>
        <dbReference type="Proteomes" id="UP001231189"/>
    </source>
</evidence>
<keyword evidence="4" id="KW-1185">Reference proteome</keyword>
<dbReference type="PANTHER" id="PTHR31111:SF133">
    <property type="entry name" value="OS07G0196600 PROTEIN"/>
    <property type="match status" value="1"/>
</dbReference>
<reference evidence="3" key="1">
    <citation type="submission" date="2023-07" db="EMBL/GenBank/DDBJ databases">
        <title>A chromosome-level genome assembly of Lolium multiflorum.</title>
        <authorList>
            <person name="Chen Y."/>
            <person name="Copetti D."/>
            <person name="Kolliker R."/>
            <person name="Studer B."/>
        </authorList>
    </citation>
    <scope>NUCLEOTIDE SEQUENCE</scope>
    <source>
        <strain evidence="3">02402/16</strain>
        <tissue evidence="3">Leaf</tissue>
    </source>
</reference>
<dbReference type="Pfam" id="PF00646">
    <property type="entry name" value="F-box"/>
    <property type="match status" value="1"/>
</dbReference>
<dbReference type="InterPro" id="IPR011043">
    <property type="entry name" value="Gal_Oxase/kelch_b-propeller"/>
</dbReference>
<dbReference type="SUPFAM" id="SSF50965">
    <property type="entry name" value="Galactose oxidase, central domain"/>
    <property type="match status" value="1"/>
</dbReference>
<feature type="compositionally biased region" description="Basic residues" evidence="1">
    <location>
        <begin position="1"/>
        <end position="12"/>
    </location>
</feature>
<accession>A0AAD8S4P8</accession>
<evidence type="ECO:0000259" key="2">
    <source>
        <dbReference type="PROSITE" id="PS50181"/>
    </source>
</evidence>
<dbReference type="InterPro" id="IPR001810">
    <property type="entry name" value="F-box_dom"/>
</dbReference>
<dbReference type="InterPro" id="IPR036047">
    <property type="entry name" value="F-box-like_dom_sf"/>
</dbReference>
<feature type="compositionally biased region" description="Polar residues" evidence="1">
    <location>
        <begin position="14"/>
        <end position="24"/>
    </location>
</feature>
<gene>
    <name evidence="3" type="ORF">QYE76_062145</name>
</gene>
<feature type="region of interest" description="Disordered" evidence="1">
    <location>
        <begin position="1"/>
        <end position="24"/>
    </location>
</feature>
<name>A0AAD8S4P8_LOLMU</name>
<feature type="domain" description="F-box" evidence="2">
    <location>
        <begin position="26"/>
        <end position="72"/>
    </location>
</feature>
<protein>
    <recommendedName>
        <fullName evidence="2">F-box domain-containing protein</fullName>
    </recommendedName>
</protein>
<organism evidence="3 4">
    <name type="scientific">Lolium multiflorum</name>
    <name type="common">Italian ryegrass</name>
    <name type="synonym">Lolium perenne subsp. multiflorum</name>
    <dbReference type="NCBI Taxonomy" id="4521"/>
    <lineage>
        <taxon>Eukaryota</taxon>
        <taxon>Viridiplantae</taxon>
        <taxon>Streptophyta</taxon>
        <taxon>Embryophyta</taxon>
        <taxon>Tracheophyta</taxon>
        <taxon>Spermatophyta</taxon>
        <taxon>Magnoliopsida</taxon>
        <taxon>Liliopsida</taxon>
        <taxon>Poales</taxon>
        <taxon>Poaceae</taxon>
        <taxon>BOP clade</taxon>
        <taxon>Pooideae</taxon>
        <taxon>Poodae</taxon>
        <taxon>Poeae</taxon>
        <taxon>Poeae Chloroplast Group 2 (Poeae type)</taxon>
        <taxon>Loliodinae</taxon>
        <taxon>Loliinae</taxon>
        <taxon>Lolium</taxon>
    </lineage>
</organism>
<evidence type="ECO:0000256" key="1">
    <source>
        <dbReference type="SAM" id="MobiDB-lite"/>
    </source>
</evidence>
<dbReference type="Proteomes" id="UP001231189">
    <property type="component" value="Unassembled WGS sequence"/>
</dbReference>
<evidence type="ECO:0000313" key="3">
    <source>
        <dbReference type="EMBL" id="KAK1644340.1"/>
    </source>
</evidence>
<proteinExistence type="predicted"/>
<dbReference type="EMBL" id="JAUUTY010000004">
    <property type="protein sequence ID" value="KAK1644340.1"/>
    <property type="molecule type" value="Genomic_DNA"/>
</dbReference>
<dbReference type="PANTHER" id="PTHR31111">
    <property type="entry name" value="BNAA05G37150D PROTEIN-RELATED"/>
    <property type="match status" value="1"/>
</dbReference>
<sequence>MAPSLRQRKRRANGANNSTTAPLLSTANGSVLPDELLYEILLRVPAKPLCRLRTICRSWRSLLSDSSFVAAHSARHGPLVAAFKQTPEGVDILDISGQTVRRILVDDCPQHQFANVACTNLNVFCLVGEDLLPRILDPATGVVSPLSNDNQELYYNNGHTTSLAFGTAPSTGETKVLPSRQSTGKLPPARCAPLVKGVLYFWAYDNNYRIDHIAAYDLDAEKWRQDLLHLPLPIHEPIPLAELSDTLVAVYRRENNHTYRNCSDLCIDLWFLTDSEKVLWSKRYTIVMPYHGCWRPCECDTSYGYGHPLWALDDGKIVFWVTLDWRRGDGRHVRINSLRVYDTRTNTCMSSVEMPDCELAGVYRGSLLARVPWIRN</sequence>
<dbReference type="CDD" id="cd22157">
    <property type="entry name" value="F-box_AtFBW1-like"/>
    <property type="match status" value="1"/>
</dbReference>
<dbReference type="SUPFAM" id="SSF81383">
    <property type="entry name" value="F-box domain"/>
    <property type="match status" value="1"/>
</dbReference>
<comment type="caution">
    <text evidence="3">The sequence shown here is derived from an EMBL/GenBank/DDBJ whole genome shotgun (WGS) entry which is preliminary data.</text>
</comment>
<dbReference type="AlphaFoldDB" id="A0AAD8S4P8"/>
<dbReference type="Gene3D" id="1.20.1280.50">
    <property type="match status" value="1"/>
</dbReference>
<dbReference type="SMART" id="SM00256">
    <property type="entry name" value="FBOX"/>
    <property type="match status" value="1"/>
</dbReference>